<accession>A0ABS2JTV4</accession>
<dbReference type="InterPro" id="IPR051908">
    <property type="entry name" value="Ribosomal_N-acetyltransferase"/>
</dbReference>
<dbReference type="RefSeq" id="WP_204636457.1">
    <property type="nucleotide sequence ID" value="NZ_JADIKC010000005.1"/>
</dbReference>
<feature type="domain" description="N-acetyltransferase" evidence="1">
    <location>
        <begin position="18"/>
        <end position="176"/>
    </location>
</feature>
<name>A0ABS2JTV4_9GAMM</name>
<dbReference type="EMBL" id="JADIKC010000005">
    <property type="protein sequence ID" value="MBM7122014.1"/>
    <property type="molecule type" value="Genomic_DNA"/>
</dbReference>
<evidence type="ECO:0000313" key="2">
    <source>
        <dbReference type="EMBL" id="MBM7122014.1"/>
    </source>
</evidence>
<reference evidence="2 3" key="1">
    <citation type="submission" date="2020-10" db="EMBL/GenBank/DDBJ databases">
        <title>Phylogeny of dyella-like bacteria.</title>
        <authorList>
            <person name="Fu J."/>
        </authorList>
    </citation>
    <scope>NUCLEOTIDE SEQUENCE [LARGE SCALE GENOMIC DNA]</scope>
    <source>
        <strain evidence="2 3">THG-B117</strain>
    </source>
</reference>
<dbReference type="Proteomes" id="UP001430065">
    <property type="component" value="Unassembled WGS sequence"/>
</dbReference>
<keyword evidence="3" id="KW-1185">Reference proteome</keyword>
<dbReference type="Pfam" id="PF13302">
    <property type="entry name" value="Acetyltransf_3"/>
    <property type="match status" value="2"/>
</dbReference>
<dbReference type="PROSITE" id="PS51186">
    <property type="entry name" value="GNAT"/>
    <property type="match status" value="2"/>
</dbReference>
<dbReference type="InterPro" id="IPR000182">
    <property type="entry name" value="GNAT_dom"/>
</dbReference>
<protein>
    <submittedName>
        <fullName evidence="2">GNAT N-acetyltransferase</fullName>
    </submittedName>
</protein>
<proteinExistence type="predicted"/>
<dbReference type="SUPFAM" id="SSF55729">
    <property type="entry name" value="Acyl-CoA N-acyltransferases (Nat)"/>
    <property type="match status" value="2"/>
</dbReference>
<dbReference type="PANTHER" id="PTHR43441">
    <property type="entry name" value="RIBOSOMAL-PROTEIN-SERINE ACETYLTRANSFERASE"/>
    <property type="match status" value="1"/>
</dbReference>
<dbReference type="InterPro" id="IPR016181">
    <property type="entry name" value="Acyl_CoA_acyltransferase"/>
</dbReference>
<comment type="caution">
    <text evidence="2">The sequence shown here is derived from an EMBL/GenBank/DDBJ whole genome shotgun (WGS) entry which is preliminary data.</text>
</comment>
<gene>
    <name evidence="2" type="ORF">ISP20_12695</name>
</gene>
<evidence type="ECO:0000259" key="1">
    <source>
        <dbReference type="PROSITE" id="PS51186"/>
    </source>
</evidence>
<dbReference type="Gene3D" id="3.40.630.30">
    <property type="match status" value="2"/>
</dbReference>
<feature type="domain" description="N-acetyltransferase" evidence="1">
    <location>
        <begin position="201"/>
        <end position="370"/>
    </location>
</feature>
<sequence>MTDTANLPASLELDAQGLRLRPWRPDDAQALFEATRESIASVSPWLPWLHEGYSLEDSANWIAECQAGRERGDVHDFGVFDAQGRVLGDLALNRIDPKRGSANLGYWVRESAQGQGVATRATRAIAAFGFQVLGLVRIEIVIGVDNLASRRTAERLGAHFDGILPNRIILDGKALPAAVYSLLPPERDDASPGPALEDSQVRLRPYRSTDAPALHAALHESMKTIGRWQSWCTPAYSLEDARRWVAQTRLAWQGVGDECALAIADRSSDEVIGSVALNHWQPDIGMANLGYWVRQSRQEQGVATAAVRLLARHALRATDLRRLEIVVAADNHASRRVAERAGAHLEGVARHRLMLRGEPVDAAIYSLVANDLR</sequence>
<evidence type="ECO:0000313" key="3">
    <source>
        <dbReference type="Proteomes" id="UP001430065"/>
    </source>
</evidence>
<organism evidence="2 3">
    <name type="scientific">Dyella kyungheensis</name>
    <dbReference type="NCBI Taxonomy" id="1242174"/>
    <lineage>
        <taxon>Bacteria</taxon>
        <taxon>Pseudomonadati</taxon>
        <taxon>Pseudomonadota</taxon>
        <taxon>Gammaproteobacteria</taxon>
        <taxon>Lysobacterales</taxon>
        <taxon>Rhodanobacteraceae</taxon>
        <taxon>Dyella</taxon>
    </lineage>
</organism>
<dbReference type="PANTHER" id="PTHR43441:SF10">
    <property type="entry name" value="ACETYLTRANSFERASE"/>
    <property type="match status" value="1"/>
</dbReference>